<dbReference type="PANTHER" id="PTHR47506">
    <property type="entry name" value="TRANSCRIPTIONAL REGULATORY PROTEIN"/>
    <property type="match status" value="1"/>
</dbReference>
<dbReference type="PROSITE" id="PS50977">
    <property type="entry name" value="HTH_TETR_2"/>
    <property type="match status" value="1"/>
</dbReference>
<evidence type="ECO:0000259" key="5">
    <source>
        <dbReference type="PROSITE" id="PS50977"/>
    </source>
</evidence>
<accession>A0A1H0D2R3</accession>
<dbReference type="RefSeq" id="WP_089676372.1">
    <property type="nucleotide sequence ID" value="NZ_FNIV01000001.1"/>
</dbReference>
<dbReference type="Gene3D" id="1.10.357.10">
    <property type="entry name" value="Tetracycline Repressor, domain 2"/>
    <property type="match status" value="1"/>
</dbReference>
<organism evidence="6 7">
    <name type="scientific">Halomonas shengliensis</name>
    <dbReference type="NCBI Taxonomy" id="419597"/>
    <lineage>
        <taxon>Bacteria</taxon>
        <taxon>Pseudomonadati</taxon>
        <taxon>Pseudomonadota</taxon>
        <taxon>Gammaproteobacteria</taxon>
        <taxon>Oceanospirillales</taxon>
        <taxon>Halomonadaceae</taxon>
        <taxon>Halomonas</taxon>
    </lineage>
</organism>
<dbReference type="AlphaFoldDB" id="A0A1H0D2R3"/>
<dbReference type="InterPro" id="IPR001647">
    <property type="entry name" value="HTH_TetR"/>
</dbReference>
<evidence type="ECO:0000313" key="7">
    <source>
        <dbReference type="Proteomes" id="UP000199075"/>
    </source>
</evidence>
<keyword evidence="7" id="KW-1185">Reference proteome</keyword>
<keyword evidence="2 4" id="KW-0238">DNA-binding</keyword>
<dbReference type="Pfam" id="PF00440">
    <property type="entry name" value="TetR_N"/>
    <property type="match status" value="1"/>
</dbReference>
<keyword evidence="3" id="KW-0804">Transcription</keyword>
<evidence type="ECO:0000256" key="4">
    <source>
        <dbReference type="PROSITE-ProRule" id="PRU00335"/>
    </source>
</evidence>
<evidence type="ECO:0000313" key="6">
    <source>
        <dbReference type="EMBL" id="SDN64419.1"/>
    </source>
</evidence>
<evidence type="ECO:0000256" key="1">
    <source>
        <dbReference type="ARBA" id="ARBA00023015"/>
    </source>
</evidence>
<dbReference type="EMBL" id="FNIV01000001">
    <property type="protein sequence ID" value="SDN64419.1"/>
    <property type="molecule type" value="Genomic_DNA"/>
</dbReference>
<dbReference type="OrthoDB" id="270177at2"/>
<dbReference type="InterPro" id="IPR036271">
    <property type="entry name" value="Tet_transcr_reg_TetR-rel_C_sf"/>
</dbReference>
<evidence type="ECO:0000256" key="3">
    <source>
        <dbReference type="ARBA" id="ARBA00023163"/>
    </source>
</evidence>
<feature type="domain" description="HTH tetR-type" evidence="5">
    <location>
        <begin position="8"/>
        <end position="68"/>
    </location>
</feature>
<sequence>MTRGRPLAFSPDQAASAAMQVFWRHGFEAASTRDLLEAMAISRSSLYQAFGNKERLFLEALRRYREALLARLERRLDAAPSAMAFLEALFGDTADEAGSDRAALGCLIFNSATELGQRGDPPAEQARESLATISTFFQRAIVQAQAEGDIDPERDAAALAGYLTMGMAGLRTLLKSGADARQARQAVDLLLETLKRSPPEG</sequence>
<dbReference type="GO" id="GO:0003677">
    <property type="term" value="F:DNA binding"/>
    <property type="evidence" value="ECO:0007669"/>
    <property type="project" value="UniProtKB-UniRule"/>
</dbReference>
<evidence type="ECO:0000256" key="2">
    <source>
        <dbReference type="ARBA" id="ARBA00023125"/>
    </source>
</evidence>
<name>A0A1H0D2R3_9GAMM</name>
<dbReference type="Pfam" id="PF16925">
    <property type="entry name" value="TetR_C_13"/>
    <property type="match status" value="1"/>
</dbReference>
<dbReference type="Gene3D" id="1.10.10.60">
    <property type="entry name" value="Homeodomain-like"/>
    <property type="match status" value="1"/>
</dbReference>
<dbReference type="STRING" id="419597.SAMN04487957_101244"/>
<dbReference type="InterPro" id="IPR009057">
    <property type="entry name" value="Homeodomain-like_sf"/>
</dbReference>
<keyword evidence="1" id="KW-0805">Transcription regulation</keyword>
<reference evidence="7" key="1">
    <citation type="submission" date="2016-10" db="EMBL/GenBank/DDBJ databases">
        <authorList>
            <person name="Varghese N."/>
            <person name="Submissions S."/>
        </authorList>
    </citation>
    <scope>NUCLEOTIDE SEQUENCE [LARGE SCALE GENOMIC DNA]</scope>
    <source>
        <strain evidence="7">CGMCC 1.6444</strain>
    </source>
</reference>
<gene>
    <name evidence="6" type="ORF">SAMN04487957_101244</name>
</gene>
<protein>
    <submittedName>
        <fullName evidence="6">Transcriptional regulator, TetR family</fullName>
    </submittedName>
</protein>
<dbReference type="InterPro" id="IPR011075">
    <property type="entry name" value="TetR_C"/>
</dbReference>
<dbReference type="SUPFAM" id="SSF46689">
    <property type="entry name" value="Homeodomain-like"/>
    <property type="match status" value="1"/>
</dbReference>
<feature type="DNA-binding region" description="H-T-H motif" evidence="4">
    <location>
        <begin position="31"/>
        <end position="50"/>
    </location>
</feature>
<proteinExistence type="predicted"/>
<dbReference type="SUPFAM" id="SSF48498">
    <property type="entry name" value="Tetracyclin repressor-like, C-terminal domain"/>
    <property type="match status" value="1"/>
</dbReference>
<dbReference type="Proteomes" id="UP000199075">
    <property type="component" value="Unassembled WGS sequence"/>
</dbReference>
<dbReference type="PANTHER" id="PTHR47506:SF1">
    <property type="entry name" value="HTH-TYPE TRANSCRIPTIONAL REGULATOR YJDC"/>
    <property type="match status" value="1"/>
</dbReference>